<reference evidence="9 10" key="1">
    <citation type="submission" date="2017-02" db="EMBL/GenBank/DDBJ databases">
        <authorList>
            <person name="Peterson S.W."/>
        </authorList>
    </citation>
    <scope>NUCLEOTIDE SEQUENCE [LARGE SCALE GENOMIC DNA]</scope>
    <source>
        <strain evidence="9 10">DSM 18034</strain>
    </source>
</reference>
<feature type="transmembrane region" description="Helical" evidence="7">
    <location>
        <begin position="264"/>
        <end position="288"/>
    </location>
</feature>
<dbReference type="RefSeq" id="WP_078686107.1">
    <property type="nucleotide sequence ID" value="NZ_FUYA01000013.1"/>
</dbReference>
<dbReference type="PIRSF" id="PIRSF003097">
    <property type="entry name" value="FtsX"/>
    <property type="match status" value="1"/>
</dbReference>
<name>A0A1T4WZW8_9BACT</name>
<keyword evidence="2 6" id="KW-1003">Cell membrane</keyword>
<organism evidence="9 10">
    <name type="scientific">Desulfobaculum bizertense DSM 18034</name>
    <dbReference type="NCBI Taxonomy" id="1121442"/>
    <lineage>
        <taxon>Bacteria</taxon>
        <taxon>Pseudomonadati</taxon>
        <taxon>Thermodesulfobacteriota</taxon>
        <taxon>Desulfovibrionia</taxon>
        <taxon>Desulfovibrionales</taxon>
        <taxon>Desulfovibrionaceae</taxon>
        <taxon>Desulfobaculum</taxon>
    </lineage>
</organism>
<evidence type="ECO:0000313" key="10">
    <source>
        <dbReference type="Proteomes" id="UP000189733"/>
    </source>
</evidence>
<dbReference type="AlphaFoldDB" id="A0A1T4WZW8"/>
<dbReference type="STRING" id="1121442.SAMN02745702_02844"/>
<evidence type="ECO:0000256" key="2">
    <source>
        <dbReference type="ARBA" id="ARBA00022475"/>
    </source>
</evidence>
<sequence>MRNFFRLSNRGIFDLFQTPVSTLMTFAAITLTAFLAGMLLLLVSNLDRQLISIKGDFAYQVYWEADASMAEVKAQWKDMEDYSSLSSMKVFTPEQAMNELAKSLRNVDGIRSLRGSSTLPPTALLYFSPAPAEAEQFSRSMLAKLQALPGVASVHYDALQLELVHSWAKLSKTLFWPLLIMLLAATALLQGNTMKLSMLTRQEEIEILSLVGASDMYIRWPLAAGSAFLALCASFFALGLIQLATMLIAQALSAPPFQLTIHPLSLGLSLSLVAVITTVGILCGWFSFKPGK</sequence>
<dbReference type="OrthoDB" id="9813411at2"/>
<dbReference type="PANTHER" id="PTHR47755:SF1">
    <property type="entry name" value="CELL DIVISION PROTEIN FTSX"/>
    <property type="match status" value="1"/>
</dbReference>
<evidence type="ECO:0000256" key="1">
    <source>
        <dbReference type="ARBA" id="ARBA00004651"/>
    </source>
</evidence>
<evidence type="ECO:0000256" key="4">
    <source>
        <dbReference type="ARBA" id="ARBA00022989"/>
    </source>
</evidence>
<keyword evidence="6" id="KW-0131">Cell cycle</keyword>
<keyword evidence="10" id="KW-1185">Reference proteome</keyword>
<comment type="similarity">
    <text evidence="6">Belongs to the ABC-4 integral membrane protein family. FtsX subfamily.</text>
</comment>
<evidence type="ECO:0000256" key="7">
    <source>
        <dbReference type="SAM" id="Phobius"/>
    </source>
</evidence>
<dbReference type="GO" id="GO:0032153">
    <property type="term" value="C:cell division site"/>
    <property type="evidence" value="ECO:0007669"/>
    <property type="project" value="TreeGrafter"/>
</dbReference>
<protein>
    <recommendedName>
        <fullName evidence="6">Cell division protein FtsX</fullName>
    </recommendedName>
</protein>
<dbReference type="GO" id="GO:0005886">
    <property type="term" value="C:plasma membrane"/>
    <property type="evidence" value="ECO:0007669"/>
    <property type="project" value="UniProtKB-SubCell"/>
</dbReference>
<evidence type="ECO:0000259" key="8">
    <source>
        <dbReference type="Pfam" id="PF02687"/>
    </source>
</evidence>
<proteinExistence type="inferred from homology"/>
<evidence type="ECO:0000256" key="6">
    <source>
        <dbReference type="PIRNR" id="PIRNR003097"/>
    </source>
</evidence>
<dbReference type="PANTHER" id="PTHR47755">
    <property type="entry name" value="CELL DIVISION PROTEIN FTSX"/>
    <property type="match status" value="1"/>
</dbReference>
<dbReference type="Proteomes" id="UP000189733">
    <property type="component" value="Unassembled WGS sequence"/>
</dbReference>
<accession>A0A1T4WZW8</accession>
<feature type="transmembrane region" description="Helical" evidence="7">
    <location>
        <begin position="174"/>
        <end position="191"/>
    </location>
</feature>
<feature type="transmembrane region" description="Helical" evidence="7">
    <location>
        <begin position="227"/>
        <end position="252"/>
    </location>
</feature>
<dbReference type="InterPro" id="IPR003838">
    <property type="entry name" value="ABC3_permease_C"/>
</dbReference>
<dbReference type="Pfam" id="PF02687">
    <property type="entry name" value="FtsX"/>
    <property type="match status" value="1"/>
</dbReference>
<dbReference type="InterPro" id="IPR004513">
    <property type="entry name" value="FtsX"/>
</dbReference>
<dbReference type="GO" id="GO:0051301">
    <property type="term" value="P:cell division"/>
    <property type="evidence" value="ECO:0007669"/>
    <property type="project" value="UniProtKB-KW"/>
</dbReference>
<evidence type="ECO:0000313" key="9">
    <source>
        <dbReference type="EMBL" id="SKA82902.1"/>
    </source>
</evidence>
<keyword evidence="4 7" id="KW-1133">Transmembrane helix</keyword>
<gene>
    <name evidence="9" type="ORF">SAMN02745702_02844</name>
</gene>
<evidence type="ECO:0000256" key="3">
    <source>
        <dbReference type="ARBA" id="ARBA00022692"/>
    </source>
</evidence>
<keyword evidence="6 9" id="KW-0132">Cell division</keyword>
<feature type="domain" description="ABC3 transporter permease C-terminal" evidence="8">
    <location>
        <begin position="179"/>
        <end position="283"/>
    </location>
</feature>
<dbReference type="EMBL" id="FUYA01000013">
    <property type="protein sequence ID" value="SKA82902.1"/>
    <property type="molecule type" value="Genomic_DNA"/>
</dbReference>
<comment type="subcellular location">
    <subcellularLocation>
        <location evidence="1">Cell membrane</location>
        <topology evidence="1">Multi-pass membrane protein</topology>
    </subcellularLocation>
</comment>
<evidence type="ECO:0000256" key="5">
    <source>
        <dbReference type="ARBA" id="ARBA00023136"/>
    </source>
</evidence>
<feature type="transmembrane region" description="Helical" evidence="7">
    <location>
        <begin position="20"/>
        <end position="43"/>
    </location>
</feature>
<keyword evidence="3 7" id="KW-0812">Transmembrane</keyword>
<keyword evidence="5 6" id="KW-0472">Membrane</keyword>